<evidence type="ECO:0000259" key="3">
    <source>
        <dbReference type="Pfam" id="PF01551"/>
    </source>
</evidence>
<dbReference type="InterPro" id="IPR013517">
    <property type="entry name" value="FG-GAP"/>
</dbReference>
<gene>
    <name evidence="4" type="ORF">SCLAV_5616</name>
</gene>
<dbReference type="AlphaFoldDB" id="E2Q1Q7"/>
<reference evidence="4 5" key="1">
    <citation type="journal article" date="2010" name="Genome Biol. Evol.">
        <title>The sequence of a 1.8-mb bacterial linear plasmid reveals a rich evolutionary reservoir of secondary metabolic pathways.</title>
        <authorList>
            <person name="Medema M.H."/>
            <person name="Trefzer A."/>
            <person name="Kovalchuk A."/>
            <person name="van den Berg M."/>
            <person name="Mueller U."/>
            <person name="Heijne W."/>
            <person name="Wu L."/>
            <person name="Alam M.T."/>
            <person name="Ronning C.M."/>
            <person name="Nierman W.C."/>
            <person name="Bovenberg R.A.L."/>
            <person name="Breitling R."/>
            <person name="Takano E."/>
        </authorList>
    </citation>
    <scope>NUCLEOTIDE SEQUENCE [LARGE SCALE GENOMIC DNA]</scope>
    <source>
        <strain evidence="5">ATCC 27064 / DSM 738 / JCM 4710 / NBRC 13307 / NCIMB 12785 / NRRL 3585 / VKM Ac-602</strain>
    </source>
</reference>
<sequence>MMSQRLAGTALSVVLAASALTLGAASSAQAGARPDFQLPFRCGEVWQASTYPGHDPIGSVDFNQYPGDDTGKPVAASANGTVTAAGPSGGWAGTRVRIDHGGGWTTHYAHLSGESVSVGQAVKAGQVIGKVGNTGNSRGAHLHFEQTLDGTGQTAVFDGISYPGSTRDFTSNNCGTGPGFSHDFSGDGKSDVLAKAAATADIHLYEGNGGGGFKAGTGQAVGNNFSALEHVTVVGDWDGDGRDDLVARNRSTGDLHLYAGNGSGGFKAGTGQVIGNNFTGFDRIIGAGDFDGDSRTDLVVRSRTTTDLHLYAGNGKGGFKTGTGQVIGTSWAALGEIAGVGDWSGDGRADLLAKNRTTGDIHLYEGNGSGGFKAGTGQAVGNNFTAFDQMTGVGDFNNDGHNDIVTRKVATGTLHLFAGNGSGGFKAGTGTQIGTGWNGMTELG</sequence>
<dbReference type="InterPro" id="IPR016047">
    <property type="entry name" value="M23ase_b-sheet_dom"/>
</dbReference>
<evidence type="ECO:0000313" key="5">
    <source>
        <dbReference type="Proteomes" id="UP000002357"/>
    </source>
</evidence>
<dbReference type="Gene3D" id="2.70.70.10">
    <property type="entry name" value="Glucose Permease (Domain IIA)"/>
    <property type="match status" value="1"/>
</dbReference>
<evidence type="ECO:0000256" key="2">
    <source>
        <dbReference type="SAM" id="SignalP"/>
    </source>
</evidence>
<evidence type="ECO:0000256" key="1">
    <source>
        <dbReference type="ARBA" id="ARBA00022729"/>
    </source>
</evidence>
<feature type="domain" description="M23ase beta-sheet core" evidence="3">
    <location>
        <begin position="70"/>
        <end position="148"/>
    </location>
</feature>
<accession>E2Q1Q7</accession>
<dbReference type="CDD" id="cd12797">
    <property type="entry name" value="M23_peptidase"/>
    <property type="match status" value="1"/>
</dbReference>
<dbReference type="InterPro" id="IPR028994">
    <property type="entry name" value="Integrin_alpha_N"/>
</dbReference>
<dbReference type="RefSeq" id="WP_003962783.1">
    <property type="nucleotide sequence ID" value="NZ_CM000913.1"/>
</dbReference>
<dbReference type="Proteomes" id="UP000002357">
    <property type="component" value="Chromosome"/>
</dbReference>
<keyword evidence="1 2" id="KW-0732">Signal</keyword>
<proteinExistence type="predicted"/>
<name>E2Q1Q7_STRCL</name>
<dbReference type="STRING" id="1901.BB341_00470"/>
<dbReference type="PANTHER" id="PTHR44103">
    <property type="entry name" value="PROPROTEIN CONVERTASE P"/>
    <property type="match status" value="1"/>
</dbReference>
<dbReference type="OrthoDB" id="1099523at2"/>
<evidence type="ECO:0000313" key="4">
    <source>
        <dbReference type="EMBL" id="EFG10683.1"/>
    </source>
</evidence>
<organism evidence="4 5">
    <name type="scientific">Streptomyces clavuligerus</name>
    <dbReference type="NCBI Taxonomy" id="1901"/>
    <lineage>
        <taxon>Bacteria</taxon>
        <taxon>Bacillati</taxon>
        <taxon>Actinomycetota</taxon>
        <taxon>Actinomycetes</taxon>
        <taxon>Kitasatosporales</taxon>
        <taxon>Streptomycetaceae</taxon>
        <taxon>Streptomyces</taxon>
    </lineage>
</organism>
<dbReference type="GeneID" id="93727996"/>
<dbReference type="EMBL" id="CM000913">
    <property type="protein sequence ID" value="EFG10683.1"/>
    <property type="molecule type" value="Genomic_DNA"/>
</dbReference>
<dbReference type="SUPFAM" id="SSF69318">
    <property type="entry name" value="Integrin alpha N-terminal domain"/>
    <property type="match status" value="1"/>
</dbReference>
<dbReference type="Pfam" id="PF01551">
    <property type="entry name" value="Peptidase_M23"/>
    <property type="match status" value="1"/>
</dbReference>
<dbReference type="eggNOG" id="COG0739">
    <property type="taxonomic scope" value="Bacteria"/>
</dbReference>
<dbReference type="Pfam" id="PF13517">
    <property type="entry name" value="FG-GAP_3"/>
    <property type="match status" value="2"/>
</dbReference>
<keyword evidence="5" id="KW-1185">Reference proteome</keyword>
<dbReference type="KEGG" id="sclf:BB341_00470"/>
<protein>
    <submittedName>
        <fullName evidence="4">ATP/GTP-binding protein</fullName>
    </submittedName>
</protein>
<feature type="signal peptide" evidence="2">
    <location>
        <begin position="1"/>
        <end position="30"/>
    </location>
</feature>
<feature type="chain" id="PRO_5003163223" evidence="2">
    <location>
        <begin position="31"/>
        <end position="444"/>
    </location>
</feature>
<dbReference type="PANTHER" id="PTHR44103:SF1">
    <property type="entry name" value="PROPROTEIN CONVERTASE P"/>
    <property type="match status" value="1"/>
</dbReference>
<dbReference type="InterPro" id="IPR011055">
    <property type="entry name" value="Dup_hybrid_motif"/>
</dbReference>
<dbReference type="Gene3D" id="2.130.10.130">
    <property type="entry name" value="Integrin alpha, N-terminal"/>
    <property type="match status" value="1"/>
</dbReference>
<dbReference type="SUPFAM" id="SSF51261">
    <property type="entry name" value="Duplicated hybrid motif"/>
    <property type="match status" value="1"/>
</dbReference>